<dbReference type="PANTHER" id="PTHR40036">
    <property type="entry name" value="MACROCIN O-METHYLTRANSFERASE"/>
    <property type="match status" value="1"/>
</dbReference>
<keyword evidence="2" id="KW-1185">Reference proteome</keyword>
<dbReference type="InterPro" id="IPR008884">
    <property type="entry name" value="TylF_MeTrfase"/>
</dbReference>
<keyword evidence="1" id="KW-0808">Transferase</keyword>
<dbReference type="Gene3D" id="3.40.50.150">
    <property type="entry name" value="Vaccinia Virus protein VP39"/>
    <property type="match status" value="1"/>
</dbReference>
<dbReference type="EMBL" id="CP146609">
    <property type="protein sequence ID" value="WWX23251.1"/>
    <property type="molecule type" value="Genomic_DNA"/>
</dbReference>
<dbReference type="InterPro" id="IPR029063">
    <property type="entry name" value="SAM-dependent_MTases_sf"/>
</dbReference>
<protein>
    <submittedName>
        <fullName evidence="1">TylF/MycF/NovP-related O-methyltransferase</fullName>
        <ecNumber evidence="1">2.1.1.-</ecNumber>
    </submittedName>
</protein>
<dbReference type="SUPFAM" id="SSF53335">
    <property type="entry name" value="S-adenosyl-L-methionine-dependent methyltransferases"/>
    <property type="match status" value="1"/>
</dbReference>
<dbReference type="Proteomes" id="UP001385389">
    <property type="component" value="Chromosome"/>
</dbReference>
<organism evidence="1 2">
    <name type="scientific">Pseudodesulfovibrio methanolicus</name>
    <dbReference type="NCBI Taxonomy" id="3126690"/>
    <lineage>
        <taxon>Bacteria</taxon>
        <taxon>Pseudomonadati</taxon>
        <taxon>Thermodesulfobacteriota</taxon>
        <taxon>Desulfovibrionia</taxon>
        <taxon>Desulfovibrionales</taxon>
        <taxon>Desulfovibrionaceae</taxon>
    </lineage>
</organism>
<accession>A0ABZ2J2A9</accession>
<dbReference type="GO" id="GO:0008168">
    <property type="term" value="F:methyltransferase activity"/>
    <property type="evidence" value="ECO:0007669"/>
    <property type="project" value="UniProtKB-KW"/>
</dbReference>
<dbReference type="Pfam" id="PF05711">
    <property type="entry name" value="TylF"/>
    <property type="match status" value="1"/>
</dbReference>
<name>A0ABZ2J2A9_9BACT</name>
<reference evidence="1 2" key="1">
    <citation type="submission" date="2024-03" db="EMBL/GenBank/DDBJ databases">
        <title>Phenotype and Genome Characterization of a Sulfate-Reducing Bacterium Pseudodesulfovibrio sp. strain 5S69, isolated from Petroleum Reservoir in Tatarstan (Russia).</title>
        <authorList>
            <person name="Bidzhieva S.K."/>
            <person name="Kadnikov V."/>
            <person name="Tourova T.P."/>
            <person name="Samigullina S.R."/>
            <person name="Sokolova D.S."/>
            <person name="Poltaraus A.B."/>
            <person name="Avtukh A.N."/>
            <person name="Tereshina V.M."/>
            <person name="Mardanov A.V."/>
            <person name="Nazina T.N."/>
        </authorList>
    </citation>
    <scope>NUCLEOTIDE SEQUENCE [LARGE SCALE GENOMIC DNA]</scope>
    <source>
        <strain evidence="1 2">5S69</strain>
    </source>
</reference>
<sequence length="260" mass="29462">MSKDLTGIAVNEEDMVTYLRERGYVVEKVVGPGEIPDRNNYRPYVNPWTTFLPWVGREDVFSLHRELAEKGAASLVGSDRMWTLRTCLEQVATLDGEVWEMGVYKGGTGLLFKKELLRLHPDDTPRLRLFDTFEGMPEVEAEVDCHQKGDFDDTSLETVRRVVGDDEFIRYHQGFIPATFAGLDGYRIKLAHVDVDIHRSVLDCCEFVYPRLVPGGAMVFDDYGIHTCPGARRAVDEYFGDKPECPLILPTGQAVVFRLP</sequence>
<dbReference type="PANTHER" id="PTHR40036:SF1">
    <property type="entry name" value="MACROCIN O-METHYLTRANSFERASE"/>
    <property type="match status" value="1"/>
</dbReference>
<evidence type="ECO:0000313" key="1">
    <source>
        <dbReference type="EMBL" id="WWX23251.1"/>
    </source>
</evidence>
<gene>
    <name evidence="1" type="ORF">V8V93_03385</name>
</gene>
<dbReference type="EC" id="2.1.1.-" evidence="1"/>
<dbReference type="GO" id="GO:0032259">
    <property type="term" value="P:methylation"/>
    <property type="evidence" value="ECO:0007669"/>
    <property type="project" value="UniProtKB-KW"/>
</dbReference>
<proteinExistence type="predicted"/>
<evidence type="ECO:0000313" key="2">
    <source>
        <dbReference type="Proteomes" id="UP001385389"/>
    </source>
</evidence>
<keyword evidence="1" id="KW-0489">Methyltransferase</keyword>
<dbReference type="RefSeq" id="WP_338668965.1">
    <property type="nucleotide sequence ID" value="NZ_CP146609.1"/>
</dbReference>